<sequence length="208" mass="23190">MVSTKGEETGCCEVSVGILPSGASVVFQESTTYFLRNRSQCSLPLPAEVRAHQHPGQNGPVQFESLNFLVKYGKEITTVEGQCLWLICHFLPSQVQIPEDPEEEFVGEKLSHLSTSMTGFQTNCVQGQIKRQILLDIVFTNDQNPSAGLFASVNIIMYADTPDFVVAIIDSHRSGWYPENWEYCKAVFTAVPDGEWENKYVALFLEGC</sequence>
<gene>
    <name evidence="1" type="ORF">RSE6_09259</name>
</gene>
<protein>
    <submittedName>
        <fullName evidence="1">Uncharacterized protein</fullName>
    </submittedName>
</protein>
<organism evidence="1 2">
    <name type="scientific">Rhynchosporium secalis</name>
    <name type="common">Barley scald fungus</name>
    <dbReference type="NCBI Taxonomy" id="38038"/>
    <lineage>
        <taxon>Eukaryota</taxon>
        <taxon>Fungi</taxon>
        <taxon>Dikarya</taxon>
        <taxon>Ascomycota</taxon>
        <taxon>Pezizomycotina</taxon>
        <taxon>Leotiomycetes</taxon>
        <taxon>Helotiales</taxon>
        <taxon>Ploettnerulaceae</taxon>
        <taxon>Rhynchosporium</taxon>
    </lineage>
</organism>
<dbReference type="Proteomes" id="UP000177625">
    <property type="component" value="Unassembled WGS sequence"/>
</dbReference>
<proteinExistence type="predicted"/>
<dbReference type="EMBL" id="FJVC01000341">
    <property type="protein sequence ID" value="CZT48548.1"/>
    <property type="molecule type" value="Genomic_DNA"/>
</dbReference>
<accession>A0A1E1MHH0</accession>
<evidence type="ECO:0000313" key="1">
    <source>
        <dbReference type="EMBL" id="CZT48548.1"/>
    </source>
</evidence>
<evidence type="ECO:0000313" key="2">
    <source>
        <dbReference type="Proteomes" id="UP000177625"/>
    </source>
</evidence>
<name>A0A1E1MHH0_RHYSE</name>
<reference evidence="2" key="1">
    <citation type="submission" date="2016-03" db="EMBL/GenBank/DDBJ databases">
        <authorList>
            <person name="Guldener U."/>
        </authorList>
    </citation>
    <scope>NUCLEOTIDE SEQUENCE [LARGE SCALE GENOMIC DNA]</scope>
</reference>
<keyword evidence="2" id="KW-1185">Reference proteome</keyword>
<dbReference type="AlphaFoldDB" id="A0A1E1MHH0"/>